<name>A0ABR4IRS8_9EURO</name>
<feature type="compositionally biased region" description="Low complexity" evidence="1">
    <location>
        <begin position="1"/>
        <end position="19"/>
    </location>
</feature>
<evidence type="ECO:0000313" key="2">
    <source>
        <dbReference type="EMBL" id="KAL2830476.1"/>
    </source>
</evidence>
<feature type="region of interest" description="Disordered" evidence="1">
    <location>
        <begin position="1"/>
        <end position="60"/>
    </location>
</feature>
<dbReference type="Proteomes" id="UP001610335">
    <property type="component" value="Unassembled WGS sequence"/>
</dbReference>
<organism evidence="2 3">
    <name type="scientific">Aspergillus cavernicola</name>
    <dbReference type="NCBI Taxonomy" id="176166"/>
    <lineage>
        <taxon>Eukaryota</taxon>
        <taxon>Fungi</taxon>
        <taxon>Dikarya</taxon>
        <taxon>Ascomycota</taxon>
        <taxon>Pezizomycotina</taxon>
        <taxon>Eurotiomycetes</taxon>
        <taxon>Eurotiomycetidae</taxon>
        <taxon>Eurotiales</taxon>
        <taxon>Aspergillaceae</taxon>
        <taxon>Aspergillus</taxon>
        <taxon>Aspergillus subgen. Nidulantes</taxon>
    </lineage>
</organism>
<proteinExistence type="predicted"/>
<protein>
    <submittedName>
        <fullName evidence="2">Uncharacterized protein</fullName>
    </submittedName>
</protein>
<evidence type="ECO:0000256" key="1">
    <source>
        <dbReference type="SAM" id="MobiDB-lite"/>
    </source>
</evidence>
<dbReference type="EMBL" id="JBFXLS010000012">
    <property type="protein sequence ID" value="KAL2830476.1"/>
    <property type="molecule type" value="Genomic_DNA"/>
</dbReference>
<keyword evidence="3" id="KW-1185">Reference proteome</keyword>
<reference evidence="2 3" key="1">
    <citation type="submission" date="2024-07" db="EMBL/GenBank/DDBJ databases">
        <title>Section-level genome sequencing and comparative genomics of Aspergillus sections Usti and Cavernicolus.</title>
        <authorList>
            <consortium name="Lawrence Berkeley National Laboratory"/>
            <person name="Nybo J.L."/>
            <person name="Vesth T.C."/>
            <person name="Theobald S."/>
            <person name="Frisvad J.C."/>
            <person name="Larsen T.O."/>
            <person name="Kjaerboelling I."/>
            <person name="Rothschild-Mancinelli K."/>
            <person name="Lyhne E.K."/>
            <person name="Kogle M.E."/>
            <person name="Barry K."/>
            <person name="Clum A."/>
            <person name="Na H."/>
            <person name="Ledsgaard L."/>
            <person name="Lin J."/>
            <person name="Lipzen A."/>
            <person name="Kuo A."/>
            <person name="Riley R."/>
            <person name="Mondo S."/>
            <person name="LaButti K."/>
            <person name="Haridas S."/>
            <person name="Pangalinan J."/>
            <person name="Salamov A.A."/>
            <person name="Simmons B.A."/>
            <person name="Magnuson J.K."/>
            <person name="Chen J."/>
            <person name="Drula E."/>
            <person name="Henrissat B."/>
            <person name="Wiebenga A."/>
            <person name="Lubbers R.J."/>
            <person name="Gomes A.C."/>
            <person name="Makela M.R."/>
            <person name="Stajich J."/>
            <person name="Grigoriev I.V."/>
            <person name="Mortensen U.H."/>
            <person name="De vries R.P."/>
            <person name="Baker S.E."/>
            <person name="Andersen M.R."/>
        </authorList>
    </citation>
    <scope>NUCLEOTIDE SEQUENCE [LARGE SCALE GENOMIC DNA]</scope>
    <source>
        <strain evidence="2 3">CBS 600.67</strain>
    </source>
</reference>
<sequence length="156" mass="16203">MSSSASSVSALSHSPSSPSDWEEGPSAEGSNVPFAEEEPLAPPAAAAPAPAPAPVWHPAAAPPVTTTSLRGIAMAMPNVLVAQVALGVPAGGGGGPRSTGLCPYQILAKRDRIYGPHPRAEFVFIPTDIRFFMVIESIDRSKAGCWIDLSYDNSHE</sequence>
<accession>A0ABR4IRS8</accession>
<evidence type="ECO:0000313" key="3">
    <source>
        <dbReference type="Proteomes" id="UP001610335"/>
    </source>
</evidence>
<comment type="caution">
    <text evidence="2">The sequence shown here is derived from an EMBL/GenBank/DDBJ whole genome shotgun (WGS) entry which is preliminary data.</text>
</comment>
<gene>
    <name evidence="2" type="ORF">BDW59DRAFT_158389</name>
</gene>